<dbReference type="GO" id="GO:0005524">
    <property type="term" value="F:ATP binding"/>
    <property type="evidence" value="ECO:0007669"/>
    <property type="project" value="UniProtKB-KW"/>
</dbReference>
<keyword evidence="4 12" id="KW-0597">Phosphoprotein</keyword>
<gene>
    <name evidence="16" type="ORF">CFR76_14805</name>
</gene>
<feature type="modified residue" description="4-aspartylphosphate" evidence="12">
    <location>
        <position position="770"/>
    </location>
</feature>
<dbReference type="InterPro" id="IPR013654">
    <property type="entry name" value="PAS_2"/>
</dbReference>
<comment type="caution">
    <text evidence="16">The sequence shown here is derived from an EMBL/GenBank/DDBJ whole genome shotgun (WGS) entry which is preliminary data.</text>
</comment>
<dbReference type="PANTHER" id="PTHR41523:SF8">
    <property type="entry name" value="ETHYLENE RESPONSE SENSOR PROTEIN"/>
    <property type="match status" value="1"/>
</dbReference>
<dbReference type="GO" id="GO:0006355">
    <property type="term" value="P:regulation of DNA-templated transcription"/>
    <property type="evidence" value="ECO:0007669"/>
    <property type="project" value="InterPro"/>
</dbReference>
<dbReference type="InterPro" id="IPR003018">
    <property type="entry name" value="GAF"/>
</dbReference>
<dbReference type="PROSITE" id="PS50046">
    <property type="entry name" value="PHYTOCHROME_2"/>
    <property type="match status" value="1"/>
</dbReference>
<evidence type="ECO:0000256" key="11">
    <source>
        <dbReference type="ARBA" id="ARBA00023170"/>
    </source>
</evidence>
<evidence type="ECO:0000259" key="14">
    <source>
        <dbReference type="PROSITE" id="PS50046"/>
    </source>
</evidence>
<dbReference type="PANTHER" id="PTHR41523">
    <property type="entry name" value="TWO-COMPONENT SYSTEM SENSOR PROTEIN"/>
    <property type="match status" value="1"/>
</dbReference>
<dbReference type="Pfam" id="PF07536">
    <property type="entry name" value="HWE_HK"/>
    <property type="match status" value="1"/>
</dbReference>
<dbReference type="SUPFAM" id="SSF55874">
    <property type="entry name" value="ATPase domain of HSP90 chaperone/DNA topoisomerase II/histidine kinase"/>
    <property type="match status" value="1"/>
</dbReference>
<dbReference type="Pfam" id="PF00360">
    <property type="entry name" value="PHY"/>
    <property type="match status" value="1"/>
</dbReference>
<dbReference type="PRINTS" id="PR01033">
    <property type="entry name" value="PHYTOCHROME"/>
</dbReference>
<dbReference type="Proteomes" id="UP000247371">
    <property type="component" value="Unassembled WGS sequence"/>
</dbReference>
<evidence type="ECO:0000256" key="3">
    <source>
        <dbReference type="ARBA" id="ARBA00022543"/>
    </source>
</evidence>
<evidence type="ECO:0000256" key="13">
    <source>
        <dbReference type="SAM" id="MobiDB-lite"/>
    </source>
</evidence>
<dbReference type="SMART" id="SM00448">
    <property type="entry name" value="REC"/>
    <property type="match status" value="1"/>
</dbReference>
<feature type="domain" description="Phytochrome chromophore attachment site" evidence="14">
    <location>
        <begin position="129"/>
        <end position="288"/>
    </location>
</feature>
<dbReference type="SMART" id="SM00911">
    <property type="entry name" value="HWE_HK"/>
    <property type="match status" value="1"/>
</dbReference>
<keyword evidence="5" id="KW-0716">Sensory transduction</keyword>
<evidence type="ECO:0000256" key="7">
    <source>
        <dbReference type="ARBA" id="ARBA00022741"/>
    </source>
</evidence>
<accession>A0A2V4R8J2</accession>
<dbReference type="Gene3D" id="3.40.50.2300">
    <property type="match status" value="1"/>
</dbReference>
<dbReference type="InterPro" id="IPR036890">
    <property type="entry name" value="HATPase_C_sf"/>
</dbReference>
<dbReference type="GO" id="GO:0000160">
    <property type="term" value="P:phosphorelay signal transduction system"/>
    <property type="evidence" value="ECO:0007669"/>
    <property type="project" value="InterPro"/>
</dbReference>
<dbReference type="Pfam" id="PF01590">
    <property type="entry name" value="GAF"/>
    <property type="match status" value="1"/>
</dbReference>
<dbReference type="Pfam" id="PF00072">
    <property type="entry name" value="Response_reg"/>
    <property type="match status" value="1"/>
</dbReference>
<keyword evidence="6" id="KW-0808">Transferase</keyword>
<evidence type="ECO:0000259" key="15">
    <source>
        <dbReference type="PROSITE" id="PS50110"/>
    </source>
</evidence>
<dbReference type="PROSITE" id="PS51257">
    <property type="entry name" value="PROKAR_LIPOPROTEIN"/>
    <property type="match status" value="1"/>
</dbReference>
<evidence type="ECO:0000313" key="17">
    <source>
        <dbReference type="Proteomes" id="UP000247371"/>
    </source>
</evidence>
<evidence type="ECO:0000256" key="8">
    <source>
        <dbReference type="ARBA" id="ARBA00022777"/>
    </source>
</evidence>
<dbReference type="InterPro" id="IPR016132">
    <property type="entry name" value="Phyto_chromo_attachment"/>
</dbReference>
<dbReference type="Gene3D" id="3.30.450.20">
    <property type="entry name" value="PAS domain"/>
    <property type="match status" value="1"/>
</dbReference>
<dbReference type="Gene3D" id="3.30.450.40">
    <property type="match status" value="1"/>
</dbReference>
<evidence type="ECO:0000256" key="9">
    <source>
        <dbReference type="ARBA" id="ARBA00022840"/>
    </source>
</evidence>
<dbReference type="Gene3D" id="3.30.565.10">
    <property type="entry name" value="Histidine kinase-like ATPase, C-terminal domain"/>
    <property type="match status" value="1"/>
</dbReference>
<evidence type="ECO:0000256" key="12">
    <source>
        <dbReference type="PROSITE-ProRule" id="PRU00169"/>
    </source>
</evidence>
<dbReference type="GO" id="GO:0009881">
    <property type="term" value="F:photoreceptor activity"/>
    <property type="evidence" value="ECO:0007669"/>
    <property type="project" value="UniProtKB-KW"/>
</dbReference>
<dbReference type="GO" id="GO:0009584">
    <property type="term" value="P:detection of visible light"/>
    <property type="evidence" value="ECO:0007669"/>
    <property type="project" value="InterPro"/>
</dbReference>
<dbReference type="InterPro" id="IPR011102">
    <property type="entry name" value="Sig_transdc_His_kinase_HWE"/>
</dbReference>
<keyword evidence="8" id="KW-0418">Kinase</keyword>
<keyword evidence="7" id="KW-0547">Nucleotide-binding</keyword>
<proteinExistence type="predicted"/>
<name>A0A2V4R8J2_9PROT</name>
<sequence>MKWATDHIQPHGWLLACDARLEHIVRWSANVPRSLRRAGLSAGLPLRDVVGRQATHAIRNALATHGEAHRRPALVFGQEAPDGRRYDVAIHTAGPDILLEWEPAAEMAGDGAHLSLLRTMIDRIREITDFDRLFRTVVRLFAGVLRFDRVMLYRFAEDGSGEVAAEYHAPNLESFLGQHFPASDIPDPARRLYSTNLIRMIGDVDATPIPIISPPGMAPPDLSHAHLRAATTSHADYLRTLGVAGCVSVSLMVDGRLWGMIAGHHYSPRVMNMSQRIVARMFGEFLSLQITNLLRTKRLAMTRQTHALIETLLKGAAPVADMPAYLTAHLADMLAFVQCDGAALWAGGQWTLHAAHPPRGAMDDLLALARTRAGAQIWHTTHLAAHIPMAADYAARAAGMMVVPISSQPGDYLLVFRREVVRTLKWGADPTAPPRQQAEDGYFGPRTSFAIWTQQVTGECLPWSGDDMEAATLVRSALIEVMGAYHQLQLTERATADLRQRMLNEELNHRVKNILSVVQSLVSQPLEPGATVEGHADRLRGRIRALALAHDQAVRSEGGGLLRALLDAELAPYRERCFVTCDGPPIWLTGRALSVLALVVHELATNAVKYGALAHARGRLDITWSQDAAADGWRISWRESGGPGIAPPVRRGFGSVLIERGFPHELGGRAHVNYRPGGLEVVMDLPARHISPAPPAQARDAPAPAAPPTPGKEKTVTDADILLVEDQFLIAMEAEWAIEESNLGQVRTVASVYEALTAIRDRVPDVAILDVNLGDESSIEVAHMLRARGVPFIFATGYADRTMIPPELWDVPVERKPYSAMALAERIRQLVS</sequence>
<dbReference type="EMBL" id="NKUB01000031">
    <property type="protein sequence ID" value="PYD68490.1"/>
    <property type="molecule type" value="Genomic_DNA"/>
</dbReference>
<dbReference type="InterPro" id="IPR011006">
    <property type="entry name" value="CheY-like_superfamily"/>
</dbReference>
<dbReference type="AlphaFoldDB" id="A0A2V4R8J2"/>
<evidence type="ECO:0000256" key="10">
    <source>
        <dbReference type="ARBA" id="ARBA00022991"/>
    </source>
</evidence>
<dbReference type="Gene3D" id="3.30.450.270">
    <property type="match status" value="1"/>
</dbReference>
<evidence type="ECO:0000256" key="5">
    <source>
        <dbReference type="ARBA" id="ARBA00022606"/>
    </source>
</evidence>
<dbReference type="InterPro" id="IPR043150">
    <property type="entry name" value="Phytochrome_PHY_sf"/>
</dbReference>
<dbReference type="EC" id="2.7.13.3" evidence="2"/>
<dbReference type="SUPFAM" id="SSF52172">
    <property type="entry name" value="CheY-like"/>
    <property type="match status" value="1"/>
</dbReference>
<comment type="catalytic activity">
    <reaction evidence="1">
        <text>ATP + protein L-histidine = ADP + protein N-phospho-L-histidine.</text>
        <dbReference type="EC" id="2.7.13.3"/>
    </reaction>
</comment>
<evidence type="ECO:0000256" key="1">
    <source>
        <dbReference type="ARBA" id="ARBA00000085"/>
    </source>
</evidence>
<keyword evidence="10" id="KW-0157">Chromophore</keyword>
<dbReference type="InterPro" id="IPR001789">
    <property type="entry name" value="Sig_transdc_resp-reg_receiver"/>
</dbReference>
<dbReference type="PROSITE" id="PS50110">
    <property type="entry name" value="RESPONSE_REGULATORY"/>
    <property type="match status" value="1"/>
</dbReference>
<dbReference type="InterPro" id="IPR001294">
    <property type="entry name" value="Phytochrome"/>
</dbReference>
<reference evidence="16 17" key="1">
    <citation type="submission" date="2017-07" db="EMBL/GenBank/DDBJ databases">
        <title>A draft genome sequence of Komagataeibacter swingsii LMG 22125.</title>
        <authorList>
            <person name="Skraban J."/>
            <person name="Cleenwerck I."/>
            <person name="Vandamme P."/>
            <person name="Trcek J."/>
        </authorList>
    </citation>
    <scope>NUCLEOTIDE SEQUENCE [LARGE SCALE GENOMIC DNA]</scope>
    <source>
        <strain evidence="16 17">LMG 22125</strain>
    </source>
</reference>
<keyword evidence="17" id="KW-1185">Reference proteome</keyword>
<dbReference type="SUPFAM" id="SSF55781">
    <property type="entry name" value="GAF domain-like"/>
    <property type="match status" value="2"/>
</dbReference>
<keyword evidence="11" id="KW-0675">Receptor</keyword>
<organism evidence="16 17">
    <name type="scientific">Komagataeibacter swingsii</name>
    <dbReference type="NCBI Taxonomy" id="215220"/>
    <lineage>
        <taxon>Bacteria</taxon>
        <taxon>Pseudomonadati</taxon>
        <taxon>Pseudomonadota</taxon>
        <taxon>Alphaproteobacteria</taxon>
        <taxon>Acetobacterales</taxon>
        <taxon>Acetobacteraceae</taxon>
        <taxon>Komagataeibacter</taxon>
    </lineage>
</organism>
<dbReference type="InterPro" id="IPR035965">
    <property type="entry name" value="PAS-like_dom_sf"/>
</dbReference>
<dbReference type="InterPro" id="IPR013515">
    <property type="entry name" value="Phytochrome_cen-reg"/>
</dbReference>
<protein>
    <recommendedName>
        <fullName evidence="2">histidine kinase</fullName>
        <ecNumber evidence="2">2.7.13.3</ecNumber>
    </recommendedName>
</protein>
<evidence type="ECO:0000256" key="2">
    <source>
        <dbReference type="ARBA" id="ARBA00012438"/>
    </source>
</evidence>
<keyword evidence="3" id="KW-0600">Photoreceptor protein</keyword>
<feature type="domain" description="Response regulatory" evidence="15">
    <location>
        <begin position="720"/>
        <end position="831"/>
    </location>
</feature>
<dbReference type="SUPFAM" id="SSF55785">
    <property type="entry name" value="PYP-like sensor domain (PAS domain)"/>
    <property type="match status" value="1"/>
</dbReference>
<feature type="region of interest" description="Disordered" evidence="13">
    <location>
        <begin position="690"/>
        <end position="714"/>
    </location>
</feature>
<evidence type="ECO:0000256" key="4">
    <source>
        <dbReference type="ARBA" id="ARBA00022553"/>
    </source>
</evidence>
<keyword evidence="9" id="KW-0067">ATP-binding</keyword>
<evidence type="ECO:0000313" key="16">
    <source>
        <dbReference type="EMBL" id="PYD68490.1"/>
    </source>
</evidence>
<dbReference type="GO" id="GO:0004673">
    <property type="term" value="F:protein histidine kinase activity"/>
    <property type="evidence" value="ECO:0007669"/>
    <property type="project" value="UniProtKB-EC"/>
</dbReference>
<evidence type="ECO:0000256" key="6">
    <source>
        <dbReference type="ARBA" id="ARBA00022679"/>
    </source>
</evidence>
<dbReference type="InterPro" id="IPR029016">
    <property type="entry name" value="GAF-like_dom_sf"/>
</dbReference>
<dbReference type="Pfam" id="PF08446">
    <property type="entry name" value="PAS_2"/>
    <property type="match status" value="1"/>
</dbReference>
<dbReference type="SMART" id="SM00065">
    <property type="entry name" value="GAF"/>
    <property type="match status" value="1"/>
</dbReference>